<evidence type="ECO:0000256" key="1">
    <source>
        <dbReference type="SAM" id="Phobius"/>
    </source>
</evidence>
<proteinExistence type="predicted"/>
<name>S1NQ26_9ENTE</name>
<keyword evidence="1" id="KW-0812">Transmembrane</keyword>
<dbReference type="eggNOG" id="COG2364">
    <property type="taxonomic scope" value="Bacteria"/>
</dbReference>
<feature type="transmembrane region" description="Helical" evidence="1">
    <location>
        <begin position="12"/>
        <end position="32"/>
    </location>
</feature>
<keyword evidence="3" id="KW-1185">Reference proteome</keyword>
<dbReference type="PANTHER" id="PTHR40078">
    <property type="entry name" value="INTEGRAL MEMBRANE PROTEIN-RELATED"/>
    <property type="match status" value="1"/>
</dbReference>
<dbReference type="Pfam" id="PF19700">
    <property type="entry name" value="DUF6198"/>
    <property type="match status" value="1"/>
</dbReference>
<feature type="transmembrane region" description="Helical" evidence="1">
    <location>
        <begin position="52"/>
        <end position="70"/>
    </location>
</feature>
<dbReference type="EMBL" id="ASWJ01000001">
    <property type="protein sequence ID" value="EOW87818.1"/>
    <property type="molecule type" value="Genomic_DNA"/>
</dbReference>
<dbReference type="OrthoDB" id="1902994at2"/>
<feature type="transmembrane region" description="Helical" evidence="1">
    <location>
        <begin position="175"/>
        <end position="195"/>
    </location>
</feature>
<keyword evidence="1" id="KW-0472">Membrane</keyword>
<gene>
    <name evidence="2" type="ORF">I568_00104</name>
</gene>
<comment type="caution">
    <text evidence="2">The sequence shown here is derived from an EMBL/GenBank/DDBJ whole genome shotgun (WGS) entry which is preliminary data.</text>
</comment>
<dbReference type="STRING" id="1121865.OMW_02171"/>
<feature type="transmembrane region" description="Helical" evidence="1">
    <location>
        <begin position="109"/>
        <end position="131"/>
    </location>
</feature>
<reference evidence="2 3" key="1">
    <citation type="submission" date="2013-03" db="EMBL/GenBank/DDBJ databases">
        <title>The Genome Sequence of Enterococcus columbae ATCC_51263 (PacBio/Illumina hybrid assembly).</title>
        <authorList>
            <consortium name="The Broad Institute Genomics Platform"/>
            <consortium name="The Broad Institute Genome Sequencing Center for Infectious Disease"/>
            <person name="Earl A."/>
            <person name="Russ C."/>
            <person name="Gilmore M."/>
            <person name="Surin D."/>
            <person name="Walker B."/>
            <person name="Young S."/>
            <person name="Zeng Q."/>
            <person name="Gargeya S."/>
            <person name="Fitzgerald M."/>
            <person name="Haas B."/>
            <person name="Abouelleil A."/>
            <person name="Allen A.W."/>
            <person name="Alvarado L."/>
            <person name="Arachchi H.M."/>
            <person name="Berlin A.M."/>
            <person name="Chapman S.B."/>
            <person name="Gainer-Dewar J."/>
            <person name="Goldberg J."/>
            <person name="Griggs A."/>
            <person name="Gujja S."/>
            <person name="Hansen M."/>
            <person name="Howarth C."/>
            <person name="Imamovic A."/>
            <person name="Ireland A."/>
            <person name="Larimer J."/>
            <person name="McCowan C."/>
            <person name="Murphy C."/>
            <person name="Pearson M."/>
            <person name="Poon T.W."/>
            <person name="Priest M."/>
            <person name="Roberts A."/>
            <person name="Saif S."/>
            <person name="Shea T."/>
            <person name="Sisk P."/>
            <person name="Sykes S."/>
            <person name="Wortman J."/>
            <person name="Nusbaum C."/>
            <person name="Birren B."/>
        </authorList>
    </citation>
    <scope>NUCLEOTIDE SEQUENCE [LARGE SCALE GENOMIC DNA]</scope>
    <source>
        <strain evidence="2 3">ATCC 51263</strain>
    </source>
</reference>
<dbReference type="PATRIC" id="fig|1121865.3.peg.2115"/>
<evidence type="ECO:0000313" key="2">
    <source>
        <dbReference type="EMBL" id="EOW87818.1"/>
    </source>
</evidence>
<keyword evidence="1" id="KW-1133">Transmembrane helix</keyword>
<sequence>MKRRIEGHQILKVVVGTLLVALGITLMIASTLGVDTLSVALFGWMNFVPWQFGYLSLTFNLIVLAFALIFDRKQVGLGSFANAFGVGLTVNFLSPYILANEFIANHHWLAAIVGIVVYGLGVGIYVSAQLGSAAIECLTMMLVKATRFPLRYIRIGLDAGMVILGLLLGSQNFGVGTILCVLTTGFFMEQVLNFFERLALKEGKVA</sequence>
<dbReference type="Proteomes" id="UP000014113">
    <property type="component" value="Unassembled WGS sequence"/>
</dbReference>
<dbReference type="AlphaFoldDB" id="S1NQ26"/>
<dbReference type="InterPro" id="IPR038750">
    <property type="entry name" value="YczE/YyaS-like"/>
</dbReference>
<feature type="transmembrane region" description="Helical" evidence="1">
    <location>
        <begin position="152"/>
        <end position="169"/>
    </location>
</feature>
<feature type="transmembrane region" description="Helical" evidence="1">
    <location>
        <begin position="77"/>
        <end position="97"/>
    </location>
</feature>
<organism evidence="2 3">
    <name type="scientific">Enterococcus columbae DSM 7374 = ATCC 51263</name>
    <dbReference type="NCBI Taxonomy" id="1121865"/>
    <lineage>
        <taxon>Bacteria</taxon>
        <taxon>Bacillati</taxon>
        <taxon>Bacillota</taxon>
        <taxon>Bacilli</taxon>
        <taxon>Lactobacillales</taxon>
        <taxon>Enterococcaceae</taxon>
        <taxon>Enterococcus</taxon>
    </lineage>
</organism>
<accession>S1NQ26</accession>
<evidence type="ECO:0008006" key="4">
    <source>
        <dbReference type="Google" id="ProtNLM"/>
    </source>
</evidence>
<dbReference type="RefSeq" id="WP_016184267.1">
    <property type="nucleotide sequence ID" value="NZ_JXKI01000019.1"/>
</dbReference>
<evidence type="ECO:0000313" key="3">
    <source>
        <dbReference type="Proteomes" id="UP000014113"/>
    </source>
</evidence>
<protein>
    <recommendedName>
        <fullName evidence="4">YitT family protein</fullName>
    </recommendedName>
</protein>
<dbReference type="PANTHER" id="PTHR40078:SF1">
    <property type="entry name" value="INTEGRAL MEMBRANE PROTEIN"/>
    <property type="match status" value="1"/>
</dbReference>